<protein>
    <submittedName>
        <fullName evidence="2">Aminotransferase class V-fold PLP-dependent enzyme</fullName>
    </submittedName>
</protein>
<evidence type="ECO:0000313" key="3">
    <source>
        <dbReference type="Proteomes" id="UP000294194"/>
    </source>
</evidence>
<dbReference type="SUPFAM" id="SSF53383">
    <property type="entry name" value="PLP-dependent transferases"/>
    <property type="match status" value="1"/>
</dbReference>
<name>A0A4Q9GU57_9MICO</name>
<dbReference type="GO" id="GO:0008483">
    <property type="term" value="F:transaminase activity"/>
    <property type="evidence" value="ECO:0007669"/>
    <property type="project" value="UniProtKB-KW"/>
</dbReference>
<dbReference type="EMBL" id="SISG01000001">
    <property type="protein sequence ID" value="TBN57148.1"/>
    <property type="molecule type" value="Genomic_DNA"/>
</dbReference>
<dbReference type="PANTHER" id="PTHR43686">
    <property type="entry name" value="SULFURTRANSFERASE-RELATED"/>
    <property type="match status" value="1"/>
</dbReference>
<keyword evidence="2" id="KW-0808">Transferase</keyword>
<sequence length="582" mass="63822">MDDCVIPDRPADVPSSPLLDRIRDCVIGDDQVMPGPFGPRRVTYADYTASGRALSFVEQFIRDEVLPRYANTHSESSGTGLQTTRLREDARAIIHRSVNGDEDSVVIFAGSGSTAAINKLVGILGIRIPAALDEKHGLSASIPANERPVVFIGPYEHHSNELPWRESIADVVTIHENADGHIDAVHLAEQLERYSDRPLRIGSFSAASNVTGITTDTHGITRLLHEHGALAFWDFAACAPYVDIEMNPRSGVPAERKDAIFISPHKFIGGPGTPGVLVVSRGILTNTVPDMVGGGTVAYVNPEEHKYLADPVHREEAGTPAIIESIRAGLVFQLKEAVGVETIQACERDYLSRAMQAWESHPSIQVLGNPDAERLSIVSFVIKRPGGRYLHHNVVVAILNDLFGIQSRGGCSCAGPYGHRLLGIDLDRSREFEREITGGCEGIKPGWIRINFNYFISETVFRYIVKAVTLVAEHGARLVPHYRFDHVSGLWHHRDGTVEPPLRLSQLAYDETGALTWPQRDDTVDEAALAGYLAEAERLFASLPAASSDTHAADQLSLDVKDALGSDFEHLRWFDLPVESLR</sequence>
<dbReference type="Proteomes" id="UP000294194">
    <property type="component" value="Unassembled WGS sequence"/>
</dbReference>
<dbReference type="InterPro" id="IPR000192">
    <property type="entry name" value="Aminotrans_V_dom"/>
</dbReference>
<dbReference type="Gene3D" id="3.40.640.10">
    <property type="entry name" value="Type I PLP-dependent aspartate aminotransferase-like (Major domain)"/>
    <property type="match status" value="1"/>
</dbReference>
<evidence type="ECO:0000259" key="1">
    <source>
        <dbReference type="Pfam" id="PF00266"/>
    </source>
</evidence>
<dbReference type="PANTHER" id="PTHR43686:SF1">
    <property type="entry name" value="AMINOTRAN_5 DOMAIN-CONTAINING PROTEIN"/>
    <property type="match status" value="1"/>
</dbReference>
<proteinExistence type="predicted"/>
<dbReference type="InterPro" id="IPR015421">
    <property type="entry name" value="PyrdxlP-dep_Trfase_major"/>
</dbReference>
<dbReference type="AlphaFoldDB" id="A0A4Q9GU57"/>
<accession>A0A4Q9GU57</accession>
<comment type="caution">
    <text evidence="2">The sequence shown here is derived from an EMBL/GenBank/DDBJ whole genome shotgun (WGS) entry which is preliminary data.</text>
</comment>
<dbReference type="Pfam" id="PF00266">
    <property type="entry name" value="Aminotran_5"/>
    <property type="match status" value="1"/>
</dbReference>
<dbReference type="Gene3D" id="3.90.1150.10">
    <property type="entry name" value="Aspartate Aminotransferase, domain 1"/>
    <property type="match status" value="1"/>
</dbReference>
<evidence type="ECO:0000313" key="2">
    <source>
        <dbReference type="EMBL" id="TBN57148.1"/>
    </source>
</evidence>
<dbReference type="InterPro" id="IPR015424">
    <property type="entry name" value="PyrdxlP-dep_Trfase"/>
</dbReference>
<organism evidence="2 3">
    <name type="scientific">Glaciihabitans arcticus</name>
    <dbReference type="NCBI Taxonomy" id="2668039"/>
    <lineage>
        <taxon>Bacteria</taxon>
        <taxon>Bacillati</taxon>
        <taxon>Actinomycetota</taxon>
        <taxon>Actinomycetes</taxon>
        <taxon>Micrococcales</taxon>
        <taxon>Microbacteriaceae</taxon>
        <taxon>Glaciihabitans</taxon>
    </lineage>
</organism>
<dbReference type="RefSeq" id="WP_130981259.1">
    <property type="nucleotide sequence ID" value="NZ_SISG01000001.1"/>
</dbReference>
<reference evidence="3" key="1">
    <citation type="submission" date="2019-02" db="EMBL/GenBank/DDBJ databases">
        <title>Glaciihabitans arcticus sp. nov., a psychrotolerant bacterium isolated from polar soil.</title>
        <authorList>
            <person name="Dahal R.H."/>
        </authorList>
    </citation>
    <scope>NUCLEOTIDE SEQUENCE [LARGE SCALE GENOMIC DNA]</scope>
    <source>
        <strain evidence="3">RP-3-7</strain>
    </source>
</reference>
<keyword evidence="3" id="KW-1185">Reference proteome</keyword>
<dbReference type="InterPro" id="IPR015422">
    <property type="entry name" value="PyrdxlP-dep_Trfase_small"/>
</dbReference>
<feature type="domain" description="Aminotransferase class V" evidence="1">
    <location>
        <begin position="44"/>
        <end position="420"/>
    </location>
</feature>
<keyword evidence="2" id="KW-0032">Aminotransferase</keyword>
<gene>
    <name evidence="2" type="ORF">EYE40_06885</name>
</gene>